<accession>A0A7C2P0E0</accession>
<dbReference type="AlphaFoldDB" id="A0A7C2P0E0"/>
<reference evidence="1" key="1">
    <citation type="journal article" date="2020" name="mSystems">
        <title>Genome- and Community-Level Interaction Insights into Carbon Utilization and Element Cycling Functions of Hydrothermarchaeota in Hydrothermal Sediment.</title>
        <authorList>
            <person name="Zhou Z."/>
            <person name="Liu Y."/>
            <person name="Xu W."/>
            <person name="Pan J."/>
            <person name="Luo Z.H."/>
            <person name="Li M."/>
        </authorList>
    </citation>
    <scope>NUCLEOTIDE SEQUENCE [LARGE SCALE GENOMIC DNA]</scope>
    <source>
        <strain evidence="1">SpSt-34</strain>
    </source>
</reference>
<organism evidence="1">
    <name type="scientific">candidate division WOR-3 bacterium</name>
    <dbReference type="NCBI Taxonomy" id="2052148"/>
    <lineage>
        <taxon>Bacteria</taxon>
        <taxon>Bacteria division WOR-3</taxon>
    </lineage>
</organism>
<evidence type="ECO:0000313" key="1">
    <source>
        <dbReference type="EMBL" id="HEN27812.1"/>
    </source>
</evidence>
<comment type="caution">
    <text evidence="1">The sequence shown here is derived from an EMBL/GenBank/DDBJ whole genome shotgun (WGS) entry which is preliminary data.</text>
</comment>
<sequence length="281" mass="32678">MPRSFLAPYKFEIVGSSGQSFFNFLDSKKNEYYLDKNDQTFLRLDSVNFQNNKAWGYIKYGKYGARSDVIDVNTRQITKTIEFNESVVDEYFYLIEYDSSTNSGYMVLQRIGNVGVRTALLKALTIWGLNIKIEPILLGLRELLNNPIMEFRIKVPKRPRDVDRRLEKLEIQNEEDIYVEVIIKSKKNKSLQLVDNLVDRIKQAISNNDLSNIGYIYDEKEEISIVVKVGRSQRTINIRMGKARTWIVVDNVKEIRGQAEQLLENIRKEIGGSNVRSYKLL</sequence>
<proteinExistence type="predicted"/>
<dbReference type="EMBL" id="DSOL01000119">
    <property type="protein sequence ID" value="HEN27812.1"/>
    <property type="molecule type" value="Genomic_DNA"/>
</dbReference>
<protein>
    <submittedName>
        <fullName evidence="1">Uncharacterized protein</fullName>
    </submittedName>
</protein>
<gene>
    <name evidence="1" type="ORF">ENQ77_03970</name>
</gene>
<name>A0A7C2P0E0_UNCW3</name>